<evidence type="ECO:0000313" key="3">
    <source>
        <dbReference type="Proteomes" id="UP001596074"/>
    </source>
</evidence>
<dbReference type="InterPro" id="IPR036913">
    <property type="entry name" value="YegP-like_sf"/>
</dbReference>
<accession>A0ABW1A8E6</accession>
<gene>
    <name evidence="2" type="ORF">ACFPZN_39645</name>
</gene>
<feature type="domain" description="DUF1508" evidence="1">
    <location>
        <begin position="9"/>
        <end position="54"/>
    </location>
</feature>
<reference evidence="3" key="1">
    <citation type="journal article" date="2019" name="Int. J. Syst. Evol. Microbiol.">
        <title>The Global Catalogue of Microorganisms (GCM) 10K type strain sequencing project: providing services to taxonomists for standard genome sequencing and annotation.</title>
        <authorList>
            <consortium name="The Broad Institute Genomics Platform"/>
            <consortium name="The Broad Institute Genome Sequencing Center for Infectious Disease"/>
            <person name="Wu L."/>
            <person name="Ma J."/>
        </authorList>
    </citation>
    <scope>NUCLEOTIDE SEQUENCE [LARGE SCALE GENOMIC DNA]</scope>
    <source>
        <strain evidence="3">KCTC 42087</strain>
    </source>
</reference>
<comment type="caution">
    <text evidence="2">The sequence shown here is derived from an EMBL/GenBank/DDBJ whole genome shotgun (WGS) entry which is preliminary data.</text>
</comment>
<keyword evidence="3" id="KW-1185">Reference proteome</keyword>
<dbReference type="Pfam" id="PF07411">
    <property type="entry name" value="DUF1508"/>
    <property type="match status" value="1"/>
</dbReference>
<sequence length="143" mass="15655">MRFQIYRSSDAAFYWRMLSRNHRIVAIAAEGFASTEEVAEAAGAVRAHAATAVIDLTSVQGGEWTWTMRLDGRRVAVSAHAYGRRLEAQAAAQRFRTGARDAEVVDKVIQIGHGGGSLAAERSHAAGVRRDWTGRDWTREGTA</sequence>
<organism evidence="2 3">
    <name type="scientific">Actinomadura rugatobispora</name>
    <dbReference type="NCBI Taxonomy" id="1994"/>
    <lineage>
        <taxon>Bacteria</taxon>
        <taxon>Bacillati</taxon>
        <taxon>Actinomycetota</taxon>
        <taxon>Actinomycetes</taxon>
        <taxon>Streptosporangiales</taxon>
        <taxon>Thermomonosporaceae</taxon>
        <taxon>Actinomadura</taxon>
    </lineage>
</organism>
<evidence type="ECO:0000313" key="2">
    <source>
        <dbReference type="EMBL" id="MFC5751765.1"/>
    </source>
</evidence>
<protein>
    <submittedName>
        <fullName evidence="2">DUF1508 domain-containing protein</fullName>
    </submittedName>
</protein>
<name>A0ABW1A8E6_9ACTN</name>
<dbReference type="EMBL" id="JBHSON010000075">
    <property type="protein sequence ID" value="MFC5751765.1"/>
    <property type="molecule type" value="Genomic_DNA"/>
</dbReference>
<dbReference type="RefSeq" id="WP_378287727.1">
    <property type="nucleotide sequence ID" value="NZ_JBHSON010000075.1"/>
</dbReference>
<evidence type="ECO:0000259" key="1">
    <source>
        <dbReference type="Pfam" id="PF07411"/>
    </source>
</evidence>
<dbReference type="Gene3D" id="2.30.29.80">
    <property type="match status" value="1"/>
</dbReference>
<dbReference type="SUPFAM" id="SSF160113">
    <property type="entry name" value="YegP-like"/>
    <property type="match status" value="1"/>
</dbReference>
<dbReference type="InterPro" id="IPR010879">
    <property type="entry name" value="DUF1508"/>
</dbReference>
<proteinExistence type="predicted"/>
<dbReference type="Proteomes" id="UP001596074">
    <property type="component" value="Unassembled WGS sequence"/>
</dbReference>